<evidence type="ECO:0000256" key="2">
    <source>
        <dbReference type="ARBA" id="ARBA00023002"/>
    </source>
</evidence>
<dbReference type="PRINTS" id="PR00081">
    <property type="entry name" value="GDHRDH"/>
</dbReference>
<dbReference type="EMBL" id="JYIK01001117">
    <property type="protein sequence ID" value="KWX05824.1"/>
    <property type="molecule type" value="Genomic_DNA"/>
</dbReference>
<name>A0A132MMX1_9ACTN</name>
<protein>
    <submittedName>
        <fullName evidence="3">3-oxoacyl-(Acyl-carrier-protein) reductase</fullName>
    </submittedName>
</protein>
<accession>A0A132MMX1</accession>
<evidence type="ECO:0000313" key="5">
    <source>
        <dbReference type="EMBL" id="KWX05824.1"/>
    </source>
</evidence>
<dbReference type="EMBL" id="LAXD01000001">
    <property type="protein sequence ID" value="KWW99069.1"/>
    <property type="molecule type" value="Genomic_DNA"/>
</dbReference>
<dbReference type="SUPFAM" id="SSF51735">
    <property type="entry name" value="NAD(P)-binding Rossmann-fold domains"/>
    <property type="match status" value="1"/>
</dbReference>
<dbReference type="InterPro" id="IPR020904">
    <property type="entry name" value="Sc_DH/Rdtase_CS"/>
</dbReference>
<reference evidence="4 8" key="1">
    <citation type="submission" date="2015-02" db="EMBL/GenBank/DDBJ databases">
        <title>Physiological reanalysis, assessment of diazotrophy, and genome sequences of multiple isolates of Streptomyces thermoautotrophicus.</title>
        <authorList>
            <person name="MacKellar D.C."/>
            <person name="Lieber L."/>
            <person name="Norman J."/>
            <person name="Bolger A."/>
            <person name="Tobin C."/>
            <person name="Murray J.W."/>
            <person name="Prell J."/>
        </authorList>
    </citation>
    <scope>NUCLEOTIDE SEQUENCE [LARGE SCALE GENOMIC DNA]</scope>
    <source>
        <strain evidence="4 8">UBT1</strain>
    </source>
</reference>
<comment type="caution">
    <text evidence="3">The sequence shown here is derived from an EMBL/GenBank/DDBJ whole genome shotgun (WGS) entry which is preliminary data.</text>
</comment>
<dbReference type="GO" id="GO:0016616">
    <property type="term" value="F:oxidoreductase activity, acting on the CH-OH group of donors, NAD or NADP as acceptor"/>
    <property type="evidence" value="ECO:0007669"/>
    <property type="project" value="TreeGrafter"/>
</dbReference>
<dbReference type="PRINTS" id="PR00080">
    <property type="entry name" value="SDRFAMILY"/>
</dbReference>
<evidence type="ECO:0000313" key="8">
    <source>
        <dbReference type="Proteomes" id="UP000070659"/>
    </source>
</evidence>
<evidence type="ECO:0000313" key="4">
    <source>
        <dbReference type="EMBL" id="KWX05114.1"/>
    </source>
</evidence>
<gene>
    <name evidence="3" type="ORF">LI90_701</name>
    <name evidence="4" type="ORF">TH66_05150</name>
    <name evidence="5" type="ORF">TR74_23490</name>
</gene>
<sequence>MTTERTVLVTGAGAGLGRAIALAFARDGAQLALVDIDGDAAQATLDESGAKGVAVAADVCDEQSVADAVGVVLAELGSVQVLVNNAGIPGVGTPKPTHETTSEEWSRVMAVNLLGPFLMCHALLPGMLQAGSGVIINVASVAGMIAVPGRSPYVASKGGLIQFTRNLAAEYAQHGIRANALCPGWMETPLTRWRLENPDLRREVTASIPMGRVAPPEEIAGAAVFLASEASSYMTGQTLVVDGGWTVL</sequence>
<dbReference type="AlphaFoldDB" id="A0A132MMX1"/>
<comment type="similarity">
    <text evidence="1">Belongs to the short-chain dehydrogenases/reductases (SDR) family.</text>
</comment>
<evidence type="ECO:0000313" key="6">
    <source>
        <dbReference type="Proteomes" id="UP000070188"/>
    </source>
</evidence>
<dbReference type="Proteomes" id="UP000070659">
    <property type="component" value="Unassembled WGS sequence"/>
</dbReference>
<dbReference type="EMBL" id="JYIJ01000013">
    <property type="protein sequence ID" value="KWX05114.1"/>
    <property type="molecule type" value="Genomic_DNA"/>
</dbReference>
<dbReference type="Proteomes" id="UP000070188">
    <property type="component" value="Unassembled WGS sequence"/>
</dbReference>
<keyword evidence="6" id="KW-1185">Reference proteome</keyword>
<dbReference type="Pfam" id="PF13561">
    <property type="entry name" value="adh_short_C2"/>
    <property type="match status" value="1"/>
</dbReference>
<dbReference type="CDD" id="cd05233">
    <property type="entry name" value="SDR_c"/>
    <property type="match status" value="1"/>
</dbReference>
<dbReference type="PANTHER" id="PTHR42760">
    <property type="entry name" value="SHORT-CHAIN DEHYDROGENASES/REDUCTASES FAMILY MEMBER"/>
    <property type="match status" value="1"/>
</dbReference>
<keyword evidence="2" id="KW-0560">Oxidoreductase</keyword>
<dbReference type="PATRIC" id="fig|1469144.10.peg.805"/>
<proteinExistence type="inferred from homology"/>
<dbReference type="NCBIfam" id="NF005559">
    <property type="entry name" value="PRK07231.1"/>
    <property type="match status" value="1"/>
</dbReference>
<reference evidence="7" key="2">
    <citation type="submission" date="2015-02" db="EMBL/GenBank/DDBJ databases">
        <title>Physiological reanalysis, assessment of diazotrophy, and genome sequences of multiple isolates of Streptomyces thermoautotrophicus.</title>
        <authorList>
            <person name="MacKellar D.C."/>
            <person name="Lieber L."/>
            <person name="Norman J."/>
            <person name="Bolger A."/>
            <person name="Tobin C."/>
            <person name="Murray J.W."/>
            <person name="Friesen M."/>
            <person name="Prell J."/>
        </authorList>
    </citation>
    <scope>NUCLEOTIDE SEQUENCE [LARGE SCALE GENOMIC DNA]</scope>
    <source>
        <strain evidence="7">UBT1</strain>
    </source>
</reference>
<evidence type="ECO:0000256" key="1">
    <source>
        <dbReference type="ARBA" id="ARBA00006484"/>
    </source>
</evidence>
<dbReference type="RefSeq" id="WP_066884117.1">
    <property type="nucleotide sequence ID" value="NZ_JYIJ01000013.1"/>
</dbReference>
<dbReference type="OrthoDB" id="3542748at2"/>
<evidence type="ECO:0000313" key="3">
    <source>
        <dbReference type="EMBL" id="KWW99069.1"/>
    </source>
</evidence>
<dbReference type="InterPro" id="IPR002347">
    <property type="entry name" value="SDR_fam"/>
</dbReference>
<organism evidence="3 6">
    <name type="scientific">Carbonactinospora thermoautotrophica</name>
    <dbReference type="NCBI Taxonomy" id="1469144"/>
    <lineage>
        <taxon>Bacteria</taxon>
        <taxon>Bacillati</taxon>
        <taxon>Actinomycetota</taxon>
        <taxon>Actinomycetes</taxon>
        <taxon>Kitasatosporales</taxon>
        <taxon>Carbonactinosporaceae</taxon>
        <taxon>Carbonactinospora</taxon>
    </lineage>
</organism>
<evidence type="ECO:0000313" key="7">
    <source>
        <dbReference type="Proteomes" id="UP000070598"/>
    </source>
</evidence>
<reference evidence="6" key="4">
    <citation type="submission" date="2015-04" db="EMBL/GenBank/DDBJ databases">
        <title>Physiological reanalysis, assessment of diazotrophy, and genome sequences of multiple isolates of Streptomyces thermoautotrophicus.</title>
        <authorList>
            <person name="MacKellar D.C."/>
            <person name="Lieber L."/>
            <person name="Norman J."/>
            <person name="Bolger A."/>
            <person name="Tobin C."/>
            <person name="Murray J.W."/>
            <person name="Chang R."/>
            <person name="Ford T."/>
            <person name="Nguyen P.Q."/>
            <person name="Woodward J."/>
            <person name="Permingeat H."/>
            <person name="Joshi N.S."/>
            <person name="Silver P.A."/>
            <person name="Usadel B."/>
            <person name="Rutherford A.W."/>
            <person name="Friesen M."/>
            <person name="Prell J."/>
        </authorList>
    </citation>
    <scope>NUCLEOTIDE SEQUENCE [LARGE SCALE GENOMIC DNA]</scope>
    <source>
        <strain evidence="6">H1</strain>
    </source>
</reference>
<reference evidence="3" key="3">
    <citation type="submission" date="2015-04" db="EMBL/GenBank/DDBJ databases">
        <title>Physiological reanalysis, assessment of diazotrophy, and genome sequences of multiple isolates of Streptomyces thermoautotrophicus.</title>
        <authorList>
            <person name="MacKellar D.C."/>
            <person name="Lieber L."/>
            <person name="Norman J."/>
            <person name="Bolger A."/>
            <person name="Tobin C."/>
            <person name="Murray J.W."/>
            <person name="Woodward J."/>
            <person name="Friesen M."/>
            <person name="Prell J."/>
        </authorList>
    </citation>
    <scope>NUCLEOTIDE SEQUENCE [LARGE SCALE GENOMIC DNA]</scope>
    <source>
        <strain evidence="3">H1</strain>
    </source>
</reference>
<dbReference type="STRING" id="1469144.LI90_701"/>
<dbReference type="Proteomes" id="UP000070598">
    <property type="component" value="Unassembled WGS sequence"/>
</dbReference>
<dbReference type="FunFam" id="3.40.50.720:FF:000084">
    <property type="entry name" value="Short-chain dehydrogenase reductase"/>
    <property type="match status" value="1"/>
</dbReference>
<dbReference type="PROSITE" id="PS00061">
    <property type="entry name" value="ADH_SHORT"/>
    <property type="match status" value="1"/>
</dbReference>
<dbReference type="Gene3D" id="3.40.50.720">
    <property type="entry name" value="NAD(P)-binding Rossmann-like Domain"/>
    <property type="match status" value="1"/>
</dbReference>
<dbReference type="InterPro" id="IPR036291">
    <property type="entry name" value="NAD(P)-bd_dom_sf"/>
</dbReference>